<dbReference type="OMA" id="DCVLECE"/>
<dbReference type="SUPFAM" id="SSF52047">
    <property type="entry name" value="RNI-like"/>
    <property type="match status" value="1"/>
</dbReference>
<proteinExistence type="predicted"/>
<sequence>MQKLGLDCSLGFLAGKSQQFETNILDLNYDCYVEIFLYLTALEDKLNLCRAHWRFRNVFARQECRHYAKINMRMLRSSSDWDYLLSLFGVSVVECEIRHGRFDDNITKPFLTNLNAHCKNLQHLYLLFTRSVQKSSESEGSGLIILKMLQRKDLKSLSLIDASAADVLQVKHFMELEALHIDGLDKELNNKDFGQVLQSLKLLRRLSIRFDYRREFPPLSVHCPQLEHLSLNNFDGALDDVGYFPHLKSLCIFWRLSTRLNHNLFRTLVQQYRDCLEQLQMTMLAREHVVHIVEFKELKSLVCNMWCSEDSLLSLSQLRQLECLHLNCKQSTDRMMQLLAMIGNCSQLQHIKLGILWQKLDLEYFSCALQEKVQKQSATGVVRYKLLLTVDFQIENELQKEVSSNPLKINFTIFNQIPFMYFSAKAEIKSTICEIGLRGHFMLPV</sequence>
<dbReference type="Gene3D" id="3.80.10.10">
    <property type="entry name" value="Ribonuclease Inhibitor"/>
    <property type="match status" value="1"/>
</dbReference>
<dbReference type="OrthoDB" id="7837952at2759"/>
<organism evidence="2">
    <name type="scientific">Drosophila grimshawi</name>
    <name type="common">Hawaiian fruit fly</name>
    <name type="synonym">Idiomyia grimshawi</name>
    <dbReference type="NCBI Taxonomy" id="7222"/>
    <lineage>
        <taxon>Eukaryota</taxon>
        <taxon>Metazoa</taxon>
        <taxon>Ecdysozoa</taxon>
        <taxon>Arthropoda</taxon>
        <taxon>Hexapoda</taxon>
        <taxon>Insecta</taxon>
        <taxon>Pterygota</taxon>
        <taxon>Neoptera</taxon>
        <taxon>Endopterygota</taxon>
        <taxon>Diptera</taxon>
        <taxon>Brachycera</taxon>
        <taxon>Muscomorpha</taxon>
        <taxon>Ephydroidea</taxon>
        <taxon>Drosophilidae</taxon>
        <taxon>Drosophila</taxon>
        <taxon>Hawaiian Drosophila</taxon>
    </lineage>
</organism>
<keyword evidence="2" id="KW-1185">Reference proteome</keyword>
<dbReference type="PhylomeDB" id="B4IXQ9"/>
<dbReference type="HOGENOM" id="CLU_683850_0_0_1"/>
<gene>
    <name evidence="1" type="primary">Dgri\GH16918</name>
    <name evidence="1" type="ORF">Dgri_GH16918</name>
</gene>
<name>B4IXQ9_DROGR</name>
<dbReference type="InParanoid" id="B4IXQ9"/>
<dbReference type="EMBL" id="CH916366">
    <property type="protein sequence ID" value="EDV97521.1"/>
    <property type="molecule type" value="Genomic_DNA"/>
</dbReference>
<dbReference type="InterPro" id="IPR032675">
    <property type="entry name" value="LRR_dom_sf"/>
</dbReference>
<evidence type="ECO:0000313" key="1">
    <source>
        <dbReference type="EMBL" id="EDV97521.1"/>
    </source>
</evidence>
<accession>B4IXQ9</accession>
<protein>
    <submittedName>
        <fullName evidence="1">GH16918</fullName>
    </submittedName>
</protein>
<evidence type="ECO:0000313" key="2">
    <source>
        <dbReference type="Proteomes" id="UP000001070"/>
    </source>
</evidence>
<dbReference type="eggNOG" id="ENOG502RIUU">
    <property type="taxonomic scope" value="Eukaryota"/>
</dbReference>
<dbReference type="Proteomes" id="UP000001070">
    <property type="component" value="Unassembled WGS sequence"/>
</dbReference>
<reference evidence="1 2" key="1">
    <citation type="journal article" date="2007" name="Nature">
        <title>Evolution of genes and genomes on the Drosophila phylogeny.</title>
        <authorList>
            <consortium name="Drosophila 12 Genomes Consortium"/>
            <person name="Clark A.G."/>
            <person name="Eisen M.B."/>
            <person name="Smith D.R."/>
            <person name="Bergman C.M."/>
            <person name="Oliver B."/>
            <person name="Markow T.A."/>
            <person name="Kaufman T.C."/>
            <person name="Kellis M."/>
            <person name="Gelbart W."/>
            <person name="Iyer V.N."/>
            <person name="Pollard D.A."/>
            <person name="Sackton T.B."/>
            <person name="Larracuente A.M."/>
            <person name="Singh N.D."/>
            <person name="Abad J.P."/>
            <person name="Abt D.N."/>
            <person name="Adryan B."/>
            <person name="Aguade M."/>
            <person name="Akashi H."/>
            <person name="Anderson W.W."/>
            <person name="Aquadro C.F."/>
            <person name="Ardell D.H."/>
            <person name="Arguello R."/>
            <person name="Artieri C.G."/>
            <person name="Barbash D.A."/>
            <person name="Barker D."/>
            <person name="Barsanti P."/>
            <person name="Batterham P."/>
            <person name="Batzoglou S."/>
            <person name="Begun D."/>
            <person name="Bhutkar A."/>
            <person name="Blanco E."/>
            <person name="Bosak S.A."/>
            <person name="Bradley R.K."/>
            <person name="Brand A.D."/>
            <person name="Brent M.R."/>
            <person name="Brooks A.N."/>
            <person name="Brown R.H."/>
            <person name="Butlin R.K."/>
            <person name="Caggese C."/>
            <person name="Calvi B.R."/>
            <person name="Bernardo de Carvalho A."/>
            <person name="Caspi A."/>
            <person name="Castrezana S."/>
            <person name="Celniker S.E."/>
            <person name="Chang J.L."/>
            <person name="Chapple C."/>
            <person name="Chatterji S."/>
            <person name="Chinwalla A."/>
            <person name="Civetta A."/>
            <person name="Clifton S.W."/>
            <person name="Comeron J.M."/>
            <person name="Costello J.C."/>
            <person name="Coyne J.A."/>
            <person name="Daub J."/>
            <person name="David R.G."/>
            <person name="Delcher A.L."/>
            <person name="Delehaunty K."/>
            <person name="Do C.B."/>
            <person name="Ebling H."/>
            <person name="Edwards K."/>
            <person name="Eickbush T."/>
            <person name="Evans J.D."/>
            <person name="Filipski A."/>
            <person name="Findeiss S."/>
            <person name="Freyhult E."/>
            <person name="Fulton L."/>
            <person name="Fulton R."/>
            <person name="Garcia A.C."/>
            <person name="Gardiner A."/>
            <person name="Garfield D.A."/>
            <person name="Garvin B.E."/>
            <person name="Gibson G."/>
            <person name="Gilbert D."/>
            <person name="Gnerre S."/>
            <person name="Godfrey J."/>
            <person name="Good R."/>
            <person name="Gotea V."/>
            <person name="Gravely B."/>
            <person name="Greenberg A.J."/>
            <person name="Griffiths-Jones S."/>
            <person name="Gross S."/>
            <person name="Guigo R."/>
            <person name="Gustafson E.A."/>
            <person name="Haerty W."/>
            <person name="Hahn M.W."/>
            <person name="Halligan D.L."/>
            <person name="Halpern A.L."/>
            <person name="Halter G.M."/>
            <person name="Han M.V."/>
            <person name="Heger A."/>
            <person name="Hillier L."/>
            <person name="Hinrichs A.S."/>
            <person name="Holmes I."/>
            <person name="Hoskins R.A."/>
            <person name="Hubisz M.J."/>
            <person name="Hultmark D."/>
            <person name="Huntley M.A."/>
            <person name="Jaffe D.B."/>
            <person name="Jagadeeshan S."/>
            <person name="Jeck W.R."/>
            <person name="Johnson J."/>
            <person name="Jones C.D."/>
            <person name="Jordan W.C."/>
            <person name="Karpen G.H."/>
            <person name="Kataoka E."/>
            <person name="Keightley P.D."/>
            <person name="Kheradpour P."/>
            <person name="Kirkness E.F."/>
            <person name="Koerich L.B."/>
            <person name="Kristiansen K."/>
            <person name="Kudrna D."/>
            <person name="Kulathinal R.J."/>
            <person name="Kumar S."/>
            <person name="Kwok R."/>
            <person name="Lander E."/>
            <person name="Langley C.H."/>
            <person name="Lapoint R."/>
            <person name="Lazzaro B.P."/>
            <person name="Lee S.J."/>
            <person name="Levesque L."/>
            <person name="Li R."/>
            <person name="Lin C.F."/>
            <person name="Lin M.F."/>
            <person name="Lindblad-Toh K."/>
            <person name="Llopart A."/>
            <person name="Long M."/>
            <person name="Low L."/>
            <person name="Lozovsky E."/>
            <person name="Lu J."/>
            <person name="Luo M."/>
            <person name="Machado C.A."/>
            <person name="Makalowski W."/>
            <person name="Marzo M."/>
            <person name="Matsuda M."/>
            <person name="Matzkin L."/>
            <person name="McAllister B."/>
            <person name="McBride C.S."/>
            <person name="McKernan B."/>
            <person name="McKernan K."/>
            <person name="Mendez-Lago M."/>
            <person name="Minx P."/>
            <person name="Mollenhauer M.U."/>
            <person name="Montooth K."/>
            <person name="Mount S.M."/>
            <person name="Mu X."/>
            <person name="Myers E."/>
            <person name="Negre B."/>
            <person name="Newfeld S."/>
            <person name="Nielsen R."/>
            <person name="Noor M.A."/>
            <person name="O'Grady P."/>
            <person name="Pachter L."/>
            <person name="Papaceit M."/>
            <person name="Parisi M.J."/>
            <person name="Parisi M."/>
            <person name="Parts L."/>
            <person name="Pedersen J.S."/>
            <person name="Pesole G."/>
            <person name="Phillippy A.M."/>
            <person name="Ponting C.P."/>
            <person name="Pop M."/>
            <person name="Porcelli D."/>
            <person name="Powell J.R."/>
            <person name="Prohaska S."/>
            <person name="Pruitt K."/>
            <person name="Puig M."/>
            <person name="Quesneville H."/>
            <person name="Ram K.R."/>
            <person name="Rand D."/>
            <person name="Rasmussen M.D."/>
            <person name="Reed L.K."/>
            <person name="Reenan R."/>
            <person name="Reily A."/>
            <person name="Remington K.A."/>
            <person name="Rieger T.T."/>
            <person name="Ritchie M.G."/>
            <person name="Robin C."/>
            <person name="Rogers Y.H."/>
            <person name="Rohde C."/>
            <person name="Rozas J."/>
            <person name="Rubenfield M.J."/>
            <person name="Ruiz A."/>
            <person name="Russo S."/>
            <person name="Salzberg S.L."/>
            <person name="Sanchez-Gracia A."/>
            <person name="Saranga D.J."/>
            <person name="Sato H."/>
            <person name="Schaeffer S.W."/>
            <person name="Schatz M.C."/>
            <person name="Schlenke T."/>
            <person name="Schwartz R."/>
            <person name="Segarra C."/>
            <person name="Singh R.S."/>
            <person name="Sirot L."/>
            <person name="Sirota M."/>
            <person name="Sisneros N.B."/>
            <person name="Smith C.D."/>
            <person name="Smith T.F."/>
            <person name="Spieth J."/>
            <person name="Stage D.E."/>
            <person name="Stark A."/>
            <person name="Stephan W."/>
            <person name="Strausberg R.L."/>
            <person name="Strempel S."/>
            <person name="Sturgill D."/>
            <person name="Sutton G."/>
            <person name="Sutton G.G."/>
            <person name="Tao W."/>
            <person name="Teichmann S."/>
            <person name="Tobari Y.N."/>
            <person name="Tomimura Y."/>
            <person name="Tsolas J.M."/>
            <person name="Valente V.L."/>
            <person name="Venter E."/>
            <person name="Venter J.C."/>
            <person name="Vicario S."/>
            <person name="Vieira F.G."/>
            <person name="Vilella A.J."/>
            <person name="Villasante A."/>
            <person name="Walenz B."/>
            <person name="Wang J."/>
            <person name="Wasserman M."/>
            <person name="Watts T."/>
            <person name="Wilson D."/>
            <person name="Wilson R.K."/>
            <person name="Wing R.A."/>
            <person name="Wolfner M.F."/>
            <person name="Wong A."/>
            <person name="Wong G.K."/>
            <person name="Wu C.I."/>
            <person name="Wu G."/>
            <person name="Yamamoto D."/>
            <person name="Yang H.P."/>
            <person name="Yang S.P."/>
            <person name="Yorke J.A."/>
            <person name="Yoshida K."/>
            <person name="Zdobnov E."/>
            <person name="Zhang P."/>
            <person name="Zhang Y."/>
            <person name="Zimin A.V."/>
            <person name="Baldwin J."/>
            <person name="Abdouelleil A."/>
            <person name="Abdulkadir J."/>
            <person name="Abebe A."/>
            <person name="Abera B."/>
            <person name="Abreu J."/>
            <person name="Acer S.C."/>
            <person name="Aftuck L."/>
            <person name="Alexander A."/>
            <person name="An P."/>
            <person name="Anderson E."/>
            <person name="Anderson S."/>
            <person name="Arachi H."/>
            <person name="Azer M."/>
            <person name="Bachantsang P."/>
            <person name="Barry A."/>
            <person name="Bayul T."/>
            <person name="Berlin A."/>
            <person name="Bessette D."/>
            <person name="Bloom T."/>
            <person name="Blye J."/>
            <person name="Boguslavskiy L."/>
            <person name="Bonnet C."/>
            <person name="Boukhgalter B."/>
            <person name="Bourzgui I."/>
            <person name="Brown A."/>
            <person name="Cahill P."/>
            <person name="Channer S."/>
            <person name="Cheshatsang Y."/>
            <person name="Chuda L."/>
            <person name="Citroen M."/>
            <person name="Collymore A."/>
            <person name="Cooke P."/>
            <person name="Costello M."/>
            <person name="D'Aco K."/>
            <person name="Daza R."/>
            <person name="De Haan G."/>
            <person name="DeGray S."/>
            <person name="DeMaso C."/>
            <person name="Dhargay N."/>
            <person name="Dooley K."/>
            <person name="Dooley E."/>
            <person name="Doricent M."/>
            <person name="Dorje P."/>
            <person name="Dorjee K."/>
            <person name="Dupes A."/>
            <person name="Elong R."/>
            <person name="Falk J."/>
            <person name="Farina A."/>
            <person name="Faro S."/>
            <person name="Ferguson D."/>
            <person name="Fisher S."/>
            <person name="Foley C.D."/>
            <person name="Franke A."/>
            <person name="Friedrich D."/>
            <person name="Gadbois L."/>
            <person name="Gearin G."/>
            <person name="Gearin C.R."/>
            <person name="Giannoukos G."/>
            <person name="Goode T."/>
            <person name="Graham J."/>
            <person name="Grandbois E."/>
            <person name="Grewal S."/>
            <person name="Gyaltsen K."/>
            <person name="Hafez N."/>
            <person name="Hagos B."/>
            <person name="Hall J."/>
            <person name="Henson C."/>
            <person name="Hollinger A."/>
            <person name="Honan T."/>
            <person name="Huard M.D."/>
            <person name="Hughes L."/>
            <person name="Hurhula B."/>
            <person name="Husby M.E."/>
            <person name="Kamat A."/>
            <person name="Kanga B."/>
            <person name="Kashin S."/>
            <person name="Khazanovich D."/>
            <person name="Kisner P."/>
            <person name="Lance K."/>
            <person name="Lara M."/>
            <person name="Lee W."/>
            <person name="Lennon N."/>
            <person name="Letendre F."/>
            <person name="LeVine R."/>
            <person name="Lipovsky A."/>
            <person name="Liu X."/>
            <person name="Liu J."/>
            <person name="Liu S."/>
            <person name="Lokyitsang T."/>
            <person name="Lokyitsang Y."/>
            <person name="Lubonja R."/>
            <person name="Lui A."/>
            <person name="MacDonald P."/>
            <person name="Magnisalis V."/>
            <person name="Maru K."/>
            <person name="Matthews C."/>
            <person name="McCusker W."/>
            <person name="McDonough S."/>
            <person name="Mehta T."/>
            <person name="Meldrim J."/>
            <person name="Meneus L."/>
            <person name="Mihai O."/>
            <person name="Mihalev A."/>
            <person name="Mihova T."/>
            <person name="Mittelman R."/>
            <person name="Mlenga V."/>
            <person name="Montmayeur A."/>
            <person name="Mulrain L."/>
            <person name="Navidi A."/>
            <person name="Naylor J."/>
            <person name="Negash T."/>
            <person name="Nguyen T."/>
            <person name="Nguyen N."/>
            <person name="Nicol R."/>
            <person name="Norbu C."/>
            <person name="Norbu N."/>
            <person name="Novod N."/>
            <person name="O'Neill B."/>
            <person name="Osman S."/>
            <person name="Markiewicz E."/>
            <person name="Oyono O.L."/>
            <person name="Patti C."/>
            <person name="Phunkhang P."/>
            <person name="Pierre F."/>
            <person name="Priest M."/>
            <person name="Raghuraman S."/>
            <person name="Rege F."/>
            <person name="Reyes R."/>
            <person name="Rise C."/>
            <person name="Rogov P."/>
            <person name="Ross K."/>
            <person name="Ryan E."/>
            <person name="Settipalli S."/>
            <person name="Shea T."/>
            <person name="Sherpa N."/>
            <person name="Shi L."/>
            <person name="Shih D."/>
            <person name="Sparrow T."/>
            <person name="Spaulding J."/>
            <person name="Stalker J."/>
            <person name="Stange-Thomann N."/>
            <person name="Stavropoulos S."/>
            <person name="Stone C."/>
            <person name="Strader C."/>
            <person name="Tesfaye S."/>
            <person name="Thomson T."/>
            <person name="Thoulutsang Y."/>
            <person name="Thoulutsang D."/>
            <person name="Topham K."/>
            <person name="Topping I."/>
            <person name="Tsamla T."/>
            <person name="Vassiliev H."/>
            <person name="Vo A."/>
            <person name="Wangchuk T."/>
            <person name="Wangdi T."/>
            <person name="Weiand M."/>
            <person name="Wilkinson J."/>
            <person name="Wilson A."/>
            <person name="Yadav S."/>
            <person name="Young G."/>
            <person name="Yu Q."/>
            <person name="Zembek L."/>
            <person name="Zhong D."/>
            <person name="Zimmer A."/>
            <person name="Zwirko Z."/>
            <person name="Jaffe D.B."/>
            <person name="Alvarez P."/>
            <person name="Brockman W."/>
            <person name="Butler J."/>
            <person name="Chin C."/>
            <person name="Gnerre S."/>
            <person name="Grabherr M."/>
            <person name="Kleber M."/>
            <person name="Mauceli E."/>
            <person name="MacCallum I."/>
        </authorList>
    </citation>
    <scope>NUCLEOTIDE SEQUENCE [LARGE SCALE GENOMIC DNA]</scope>
    <source>
        <strain evidence="2">Tucson 15287-2541.00</strain>
    </source>
</reference>
<dbReference type="AlphaFoldDB" id="B4IXQ9"/>